<evidence type="ECO:0000256" key="7">
    <source>
        <dbReference type="ARBA" id="ARBA00022670"/>
    </source>
</evidence>
<feature type="domain" description="Aminopeptidase N-like N-terminal" evidence="15">
    <location>
        <begin position="52"/>
        <end position="224"/>
    </location>
</feature>
<dbReference type="InterPro" id="IPR026444">
    <property type="entry name" value="Secre_tail"/>
</dbReference>
<dbReference type="InterPro" id="IPR042097">
    <property type="entry name" value="Aminopeptidase_N-like_N_sf"/>
</dbReference>
<dbReference type="InterPro" id="IPR027268">
    <property type="entry name" value="Peptidase_M4/M1_CTD_sf"/>
</dbReference>
<proteinExistence type="inferred from homology"/>
<dbReference type="NCBIfam" id="TIGR04183">
    <property type="entry name" value="Por_Secre_tail"/>
    <property type="match status" value="1"/>
</dbReference>
<dbReference type="GO" id="GO:0016285">
    <property type="term" value="F:alanyl aminopeptidase activity"/>
    <property type="evidence" value="ECO:0007669"/>
    <property type="project" value="UniProtKB-EC"/>
</dbReference>
<evidence type="ECO:0000256" key="8">
    <source>
        <dbReference type="ARBA" id="ARBA00022723"/>
    </source>
</evidence>
<dbReference type="RefSeq" id="WP_054410363.1">
    <property type="nucleotide sequence ID" value="NZ_FOYA01000005.1"/>
</dbReference>
<dbReference type="InterPro" id="IPR045357">
    <property type="entry name" value="Aminopeptidase_N-like_N"/>
</dbReference>
<keyword evidence="7" id="KW-0645">Protease</keyword>
<dbReference type="GO" id="GO:0070006">
    <property type="term" value="F:metalloaminopeptidase activity"/>
    <property type="evidence" value="ECO:0007669"/>
    <property type="project" value="TreeGrafter"/>
</dbReference>
<feature type="chain" id="PRO_5005839174" description="Aminopeptidase N" evidence="13">
    <location>
        <begin position="22"/>
        <end position="636"/>
    </location>
</feature>
<dbReference type="GO" id="GO:0006508">
    <property type="term" value="P:proteolysis"/>
    <property type="evidence" value="ECO:0007669"/>
    <property type="project" value="UniProtKB-KW"/>
</dbReference>
<comment type="cofactor">
    <cofactor evidence="2">
        <name>Zn(2+)</name>
        <dbReference type="ChEBI" id="CHEBI:29105"/>
    </cofactor>
</comment>
<comment type="caution">
    <text evidence="17">The sequence shown here is derived from an EMBL/GenBank/DDBJ whole genome shotgun (WGS) entry which is preliminary data.</text>
</comment>
<dbReference type="GO" id="GO:0043171">
    <property type="term" value="P:peptide catabolic process"/>
    <property type="evidence" value="ECO:0007669"/>
    <property type="project" value="TreeGrafter"/>
</dbReference>
<dbReference type="EC" id="3.4.11.2" evidence="4"/>
<keyword evidence="9 13" id="KW-0732">Signal</keyword>
<dbReference type="PATRIC" id="fig|1202724.3.peg.3184"/>
<comment type="similarity">
    <text evidence="3">Belongs to the peptidase M1 family.</text>
</comment>
<comment type="catalytic activity">
    <reaction evidence="1">
        <text>Release of an N-terminal amino acid, Xaa-|-Yaa- from a peptide, amide or arylamide. Xaa is preferably Ala, but may be most amino acids including Pro (slow action). When a terminal hydrophobic residue is followed by a prolyl residue, the two may be released as an intact Xaa-Pro dipeptide.</text>
        <dbReference type="EC" id="3.4.11.2"/>
    </reaction>
</comment>
<dbReference type="GO" id="GO:0008270">
    <property type="term" value="F:zinc ion binding"/>
    <property type="evidence" value="ECO:0007669"/>
    <property type="project" value="InterPro"/>
</dbReference>
<dbReference type="Pfam" id="PF01433">
    <property type="entry name" value="Peptidase_M1"/>
    <property type="match status" value="1"/>
</dbReference>
<evidence type="ECO:0000313" key="18">
    <source>
        <dbReference type="Proteomes" id="UP000037755"/>
    </source>
</evidence>
<dbReference type="Gene3D" id="1.10.390.10">
    <property type="entry name" value="Neutral Protease Domain 2"/>
    <property type="match status" value="1"/>
</dbReference>
<dbReference type="OrthoDB" id="100605at2"/>
<dbReference type="SUPFAM" id="SSF55486">
    <property type="entry name" value="Metalloproteases ('zincins'), catalytic domain"/>
    <property type="match status" value="1"/>
</dbReference>
<dbReference type="GO" id="GO:0016020">
    <property type="term" value="C:membrane"/>
    <property type="evidence" value="ECO:0007669"/>
    <property type="project" value="TreeGrafter"/>
</dbReference>
<dbReference type="EMBL" id="LIYD01000005">
    <property type="protein sequence ID" value="KOS08376.1"/>
    <property type="molecule type" value="Genomic_DNA"/>
</dbReference>
<accession>A0A0M9VK23</accession>
<dbReference type="InterPro" id="IPR014782">
    <property type="entry name" value="Peptidase_M1_dom"/>
</dbReference>
<organism evidence="17 18">
    <name type="scientific">Flavobacterium akiainvivens</name>
    <dbReference type="NCBI Taxonomy" id="1202724"/>
    <lineage>
        <taxon>Bacteria</taxon>
        <taxon>Pseudomonadati</taxon>
        <taxon>Bacteroidota</taxon>
        <taxon>Flavobacteriia</taxon>
        <taxon>Flavobacteriales</taxon>
        <taxon>Flavobacteriaceae</taxon>
        <taxon>Flavobacterium</taxon>
    </lineage>
</organism>
<dbReference type="Proteomes" id="UP000037755">
    <property type="component" value="Unassembled WGS sequence"/>
</dbReference>
<evidence type="ECO:0000259" key="16">
    <source>
        <dbReference type="Pfam" id="PF18962"/>
    </source>
</evidence>
<dbReference type="Pfam" id="PF17900">
    <property type="entry name" value="Peptidase_M1_N"/>
    <property type="match status" value="1"/>
</dbReference>
<feature type="domain" description="Secretion system C-terminal sorting" evidence="16">
    <location>
        <begin position="567"/>
        <end position="630"/>
    </location>
</feature>
<evidence type="ECO:0000256" key="5">
    <source>
        <dbReference type="ARBA" id="ARBA00015611"/>
    </source>
</evidence>
<dbReference type="AlphaFoldDB" id="A0A0M9VK23"/>
<feature type="domain" description="Peptidase M1 membrane alanine aminopeptidase" evidence="14">
    <location>
        <begin position="313"/>
        <end position="460"/>
    </location>
</feature>
<evidence type="ECO:0000256" key="10">
    <source>
        <dbReference type="ARBA" id="ARBA00022801"/>
    </source>
</evidence>
<dbReference type="InterPro" id="IPR001930">
    <property type="entry name" value="Peptidase_M1"/>
</dbReference>
<dbReference type="InterPro" id="IPR050344">
    <property type="entry name" value="Peptidase_M1_aminopeptidases"/>
</dbReference>
<protein>
    <recommendedName>
        <fullName evidence="5">Aminopeptidase N</fullName>
        <ecNumber evidence="4">3.4.11.2</ecNumber>
    </recommendedName>
</protein>
<dbReference type="CDD" id="cd09603">
    <property type="entry name" value="M1_APN_like"/>
    <property type="match status" value="1"/>
</dbReference>
<reference evidence="17 18" key="1">
    <citation type="submission" date="2015-08" db="EMBL/GenBank/DDBJ databases">
        <title>Whole genome sequence of Flavobacterium akiainvivens IK-1T, from decaying Wikstroemia oahuensis, an endemic Hawaiian shrub.</title>
        <authorList>
            <person name="Wan X."/>
            <person name="Hou S."/>
            <person name="Saito J."/>
            <person name="Donachie S."/>
        </authorList>
    </citation>
    <scope>NUCLEOTIDE SEQUENCE [LARGE SCALE GENOMIC DNA]</scope>
    <source>
        <strain evidence="17 18">IK-1</strain>
    </source>
</reference>
<evidence type="ECO:0000256" key="2">
    <source>
        <dbReference type="ARBA" id="ARBA00001947"/>
    </source>
</evidence>
<evidence type="ECO:0000256" key="12">
    <source>
        <dbReference type="ARBA" id="ARBA00023049"/>
    </source>
</evidence>
<dbReference type="Pfam" id="PF18962">
    <property type="entry name" value="Por_Secre_tail"/>
    <property type="match status" value="1"/>
</dbReference>
<keyword evidence="6" id="KW-0031">Aminopeptidase</keyword>
<gene>
    <name evidence="17" type="ORF">AM493_15320</name>
</gene>
<evidence type="ECO:0000259" key="15">
    <source>
        <dbReference type="Pfam" id="PF17900"/>
    </source>
</evidence>
<evidence type="ECO:0000256" key="3">
    <source>
        <dbReference type="ARBA" id="ARBA00010136"/>
    </source>
</evidence>
<dbReference type="SUPFAM" id="SSF63737">
    <property type="entry name" value="Leukotriene A4 hydrolase N-terminal domain"/>
    <property type="match status" value="1"/>
</dbReference>
<dbReference type="PANTHER" id="PTHR11533:SF174">
    <property type="entry name" value="PUROMYCIN-SENSITIVE AMINOPEPTIDASE-RELATED"/>
    <property type="match status" value="1"/>
</dbReference>
<dbReference type="STRING" id="1202724.AM493_15320"/>
<dbReference type="PANTHER" id="PTHR11533">
    <property type="entry name" value="PROTEASE M1 ZINC METALLOPROTEASE"/>
    <property type="match status" value="1"/>
</dbReference>
<sequence>MKNTLRALLLLSVTTAFGQQAAFDRLVEAEMKSAYNIANFTANENTGNYNVTHHTLEFTVDPAVQYITGSVTTTFTALENMGAITFDMSSNLTATSVTQNGNNLSFSSGNNELVITLPTTVAAGAEATITVNYNGAPFDDEDSFVADQHNGIPVLWTLSEPYGAKEWWPCKQDLNDKIDSIDIYVTAPSQYVGVSNGVEQSQQQNEDGTTTTHFHHGFPIPAYLVAIAVTNYQIYNQQAGTAPNDFPIVNYLYPETAAQSQAELAVTPGIMDFFEDTFETYPYHTEKYGHAQCGFGGGMEHTTVSFMGGFYRNLIAHELAHQWFGDKITCGSWQDIWLNEGFATYLSGLVIDHLDGGAVFQQWRQDNVWDITSESWGSVYVPANDTLNVSRVFSSRLTYNKGAMVLHMLRQKLGQDVFYQGVRNYLADENLAFDYAKTPDLQAHLESESGVELDGFFADWVYGQGYPTYHVHAEFPADFQAVVTLTQTQSHPSVSFFEGLVPLRFISTTGLLYDTVVDNTVNGETFTLSVPFEVAEVQVNATYDIISANDTSTLNALDNELLSSIKLYPNPVSDLLNVQLPQGITLLNSEVYNNLGQKVIQGGTQPVWNVSGLAQGTYFLRLKTAQGVVSLKFTKQ</sequence>
<evidence type="ECO:0000256" key="4">
    <source>
        <dbReference type="ARBA" id="ARBA00012564"/>
    </source>
</evidence>
<evidence type="ECO:0000256" key="6">
    <source>
        <dbReference type="ARBA" id="ARBA00022438"/>
    </source>
</evidence>
<evidence type="ECO:0000259" key="14">
    <source>
        <dbReference type="Pfam" id="PF01433"/>
    </source>
</evidence>
<keyword evidence="11" id="KW-0862">Zinc</keyword>
<keyword evidence="12" id="KW-0482">Metalloprotease</keyword>
<feature type="signal peptide" evidence="13">
    <location>
        <begin position="1"/>
        <end position="21"/>
    </location>
</feature>
<dbReference type="Gene3D" id="2.60.40.1730">
    <property type="entry name" value="tricorn interacting facor f3 domain"/>
    <property type="match status" value="1"/>
</dbReference>
<name>A0A0M9VK23_9FLAO</name>
<evidence type="ECO:0000256" key="13">
    <source>
        <dbReference type="SAM" id="SignalP"/>
    </source>
</evidence>
<keyword evidence="10" id="KW-0378">Hydrolase</keyword>
<evidence type="ECO:0000313" key="17">
    <source>
        <dbReference type="EMBL" id="KOS08376.1"/>
    </source>
</evidence>
<dbReference type="PRINTS" id="PR00756">
    <property type="entry name" value="ALADIPTASE"/>
</dbReference>
<evidence type="ECO:0000256" key="1">
    <source>
        <dbReference type="ARBA" id="ARBA00000098"/>
    </source>
</evidence>
<evidence type="ECO:0000256" key="11">
    <source>
        <dbReference type="ARBA" id="ARBA00022833"/>
    </source>
</evidence>
<dbReference type="GO" id="GO:0042277">
    <property type="term" value="F:peptide binding"/>
    <property type="evidence" value="ECO:0007669"/>
    <property type="project" value="TreeGrafter"/>
</dbReference>
<evidence type="ECO:0000256" key="9">
    <source>
        <dbReference type="ARBA" id="ARBA00022729"/>
    </source>
</evidence>
<keyword evidence="8" id="KW-0479">Metal-binding</keyword>
<dbReference type="GO" id="GO:0005615">
    <property type="term" value="C:extracellular space"/>
    <property type="evidence" value="ECO:0007669"/>
    <property type="project" value="TreeGrafter"/>
</dbReference>
<keyword evidence="18" id="KW-1185">Reference proteome</keyword>
<dbReference type="GO" id="GO:0005737">
    <property type="term" value="C:cytoplasm"/>
    <property type="evidence" value="ECO:0007669"/>
    <property type="project" value="TreeGrafter"/>
</dbReference>